<dbReference type="AlphaFoldDB" id="A0A0L6UIM5"/>
<evidence type="ECO:0000313" key="4">
    <source>
        <dbReference type="Proteomes" id="UP000037035"/>
    </source>
</evidence>
<name>A0A0L6UIM5_9BASI</name>
<evidence type="ECO:0000256" key="1">
    <source>
        <dbReference type="SAM" id="Phobius"/>
    </source>
</evidence>
<feature type="domain" description="Exoribonuclease Xrn1 D2/D3" evidence="2">
    <location>
        <begin position="27"/>
        <end position="65"/>
    </location>
</feature>
<keyword evidence="1" id="KW-0472">Membrane</keyword>
<dbReference type="VEuPathDB" id="FungiDB:VP01_573g8"/>
<keyword evidence="4" id="KW-1185">Reference proteome</keyword>
<keyword evidence="1" id="KW-1133">Transmembrane helix</keyword>
<dbReference type="EMBL" id="LAVV01010985">
    <property type="protein sequence ID" value="KNZ48348.1"/>
    <property type="molecule type" value="Genomic_DNA"/>
</dbReference>
<keyword evidence="1" id="KW-0812">Transmembrane</keyword>
<evidence type="ECO:0000259" key="2">
    <source>
        <dbReference type="Pfam" id="PF18334"/>
    </source>
</evidence>
<comment type="caution">
    <text evidence="3">The sequence shown here is derived from an EMBL/GenBank/DDBJ whole genome shotgun (WGS) entry which is preliminary data.</text>
</comment>
<feature type="transmembrane region" description="Helical" evidence="1">
    <location>
        <begin position="59"/>
        <end position="79"/>
    </location>
</feature>
<sequence length="83" mass="9370">MRILTHLTLVIYFSVANHKQSNKFTVDEFAKVRNFFFLGEFLYGAPGQVLGHPNNELCLWIMVFPYFLMKSGGSLLILISAGG</sequence>
<dbReference type="Proteomes" id="UP000037035">
    <property type="component" value="Unassembled WGS sequence"/>
</dbReference>
<protein>
    <submittedName>
        <fullName evidence="3">Putative signal peptide protein</fullName>
    </submittedName>
</protein>
<accession>A0A0L6UIM5</accession>
<proteinExistence type="predicted"/>
<evidence type="ECO:0000313" key="3">
    <source>
        <dbReference type="EMBL" id="KNZ48348.1"/>
    </source>
</evidence>
<gene>
    <name evidence="3" type="ORF">VP01_573g8</name>
</gene>
<reference evidence="3 4" key="1">
    <citation type="submission" date="2015-08" db="EMBL/GenBank/DDBJ databases">
        <title>Next Generation Sequencing and Analysis of the Genome of Puccinia sorghi L Schw, the Causal Agent of Maize Common Rust.</title>
        <authorList>
            <person name="Rochi L."/>
            <person name="Burguener G."/>
            <person name="Darino M."/>
            <person name="Turjanski A."/>
            <person name="Kreff E."/>
            <person name="Dieguez M.J."/>
            <person name="Sacco F."/>
        </authorList>
    </citation>
    <scope>NUCLEOTIDE SEQUENCE [LARGE SCALE GENOMIC DNA]</scope>
    <source>
        <strain evidence="3 4">RO10H11247</strain>
    </source>
</reference>
<organism evidence="3 4">
    <name type="scientific">Puccinia sorghi</name>
    <dbReference type="NCBI Taxonomy" id="27349"/>
    <lineage>
        <taxon>Eukaryota</taxon>
        <taxon>Fungi</taxon>
        <taxon>Dikarya</taxon>
        <taxon>Basidiomycota</taxon>
        <taxon>Pucciniomycotina</taxon>
        <taxon>Pucciniomycetes</taxon>
        <taxon>Pucciniales</taxon>
        <taxon>Pucciniaceae</taxon>
        <taxon>Puccinia</taxon>
    </lineage>
</organism>
<dbReference type="Pfam" id="PF18334">
    <property type="entry name" value="XRN1_D2_D3"/>
    <property type="match status" value="1"/>
</dbReference>
<dbReference type="InterPro" id="IPR041106">
    <property type="entry name" value="XRN1_D2_D3"/>
</dbReference>